<dbReference type="EMBL" id="PNIN01000070">
    <property type="protein sequence ID" value="PMP69554.1"/>
    <property type="molecule type" value="Genomic_DNA"/>
</dbReference>
<evidence type="ECO:0000313" key="2">
    <source>
        <dbReference type="Proteomes" id="UP000242881"/>
    </source>
</evidence>
<comment type="caution">
    <text evidence="1">The sequence shown here is derived from an EMBL/GenBank/DDBJ whole genome shotgun (WGS) entry which is preliminary data.</text>
</comment>
<dbReference type="AlphaFoldDB" id="A0A2J6WGP6"/>
<gene>
    <name evidence="1" type="ORF">C0187_06815</name>
</gene>
<dbReference type="Proteomes" id="UP000242881">
    <property type="component" value="Unassembled WGS sequence"/>
</dbReference>
<proteinExistence type="predicted"/>
<sequence length="108" mass="12643">MRKEAEILLKQISDIASKIRSTSEYEKIEETLSIYLNFLDQLISILKDHPFEDIAMNLSIINNDLNIHLNEMKKKVKNTIESTNRKVVVSNRFNNTHKELESLIDKKI</sequence>
<protein>
    <submittedName>
        <fullName evidence="1">Uncharacterized protein</fullName>
    </submittedName>
</protein>
<evidence type="ECO:0000313" key="1">
    <source>
        <dbReference type="EMBL" id="PMP69554.1"/>
    </source>
</evidence>
<reference evidence="1 2" key="1">
    <citation type="submission" date="2018-01" db="EMBL/GenBank/DDBJ databases">
        <title>Metagenomic assembled genomes from two thermal pools in the Uzon Caldera, Kamchatka, Russia.</title>
        <authorList>
            <person name="Wilkins L."/>
            <person name="Ettinger C."/>
        </authorList>
    </citation>
    <scope>NUCLEOTIDE SEQUENCE [LARGE SCALE GENOMIC DNA]</scope>
    <source>
        <strain evidence="1">ZAV-05</strain>
    </source>
</reference>
<accession>A0A2J6WGP6</accession>
<organism evidence="1 2">
    <name type="scientific">Calditerrivibrio nitroreducens</name>
    <dbReference type="NCBI Taxonomy" id="477976"/>
    <lineage>
        <taxon>Bacteria</taxon>
        <taxon>Pseudomonadati</taxon>
        <taxon>Deferribacterota</taxon>
        <taxon>Deferribacteres</taxon>
        <taxon>Deferribacterales</taxon>
        <taxon>Calditerrivibrionaceae</taxon>
    </lineage>
</organism>
<name>A0A2J6WGP6_9BACT</name>